<dbReference type="InParanoid" id="A0A078AF13"/>
<feature type="signal peptide" evidence="2">
    <location>
        <begin position="1"/>
        <end position="22"/>
    </location>
</feature>
<organism evidence="4 5">
    <name type="scientific">Stylonychia lemnae</name>
    <name type="common">Ciliate</name>
    <dbReference type="NCBI Taxonomy" id="5949"/>
    <lineage>
        <taxon>Eukaryota</taxon>
        <taxon>Sar</taxon>
        <taxon>Alveolata</taxon>
        <taxon>Ciliophora</taxon>
        <taxon>Intramacronucleata</taxon>
        <taxon>Spirotrichea</taxon>
        <taxon>Stichotrichia</taxon>
        <taxon>Sporadotrichida</taxon>
        <taxon>Oxytrichidae</taxon>
        <taxon>Stylonychinae</taxon>
        <taxon>Stylonychia</taxon>
    </lineage>
</organism>
<dbReference type="GO" id="GO:0005783">
    <property type="term" value="C:endoplasmic reticulum"/>
    <property type="evidence" value="ECO:0007669"/>
    <property type="project" value="TreeGrafter"/>
</dbReference>
<evidence type="ECO:0000313" key="5">
    <source>
        <dbReference type="Proteomes" id="UP000039865"/>
    </source>
</evidence>
<dbReference type="SUPFAM" id="SSF53448">
    <property type="entry name" value="Nucleotide-diphospho-sugar transferases"/>
    <property type="match status" value="1"/>
</dbReference>
<keyword evidence="2" id="KW-0732">Signal</keyword>
<comment type="cofactor">
    <cofactor evidence="1">
        <name>Ca(2+)</name>
        <dbReference type="ChEBI" id="CHEBI:29108"/>
    </cofactor>
</comment>
<keyword evidence="5" id="KW-1185">Reference proteome</keyword>
<reference evidence="4 5" key="1">
    <citation type="submission" date="2014-06" db="EMBL/GenBank/DDBJ databases">
        <authorList>
            <person name="Swart Estienne"/>
        </authorList>
    </citation>
    <scope>NUCLEOTIDE SEQUENCE [LARGE SCALE GENOMIC DNA]</scope>
    <source>
        <strain evidence="4 5">130c</strain>
    </source>
</reference>
<evidence type="ECO:0000313" key="4">
    <source>
        <dbReference type="EMBL" id="CDW80810.1"/>
    </source>
</evidence>
<accession>A0A078AF13</accession>
<keyword evidence="4" id="KW-0808">Transferase</keyword>
<dbReference type="OrthoDB" id="3052689at2759"/>
<dbReference type="GO" id="GO:0018279">
    <property type="term" value="P:protein N-linked glycosylation via asparagine"/>
    <property type="evidence" value="ECO:0007669"/>
    <property type="project" value="TreeGrafter"/>
</dbReference>
<evidence type="ECO:0000259" key="3">
    <source>
        <dbReference type="Pfam" id="PF18404"/>
    </source>
</evidence>
<dbReference type="EMBL" id="CCKQ01009332">
    <property type="protein sequence ID" value="CDW80810.1"/>
    <property type="molecule type" value="Genomic_DNA"/>
</dbReference>
<dbReference type="GO" id="GO:0036503">
    <property type="term" value="P:ERAD pathway"/>
    <property type="evidence" value="ECO:0007669"/>
    <property type="project" value="TreeGrafter"/>
</dbReference>
<evidence type="ECO:0000256" key="2">
    <source>
        <dbReference type="SAM" id="SignalP"/>
    </source>
</evidence>
<feature type="domain" description="Glucosyltransferase 24 catalytic" evidence="3">
    <location>
        <begin position="1077"/>
        <end position="1335"/>
    </location>
</feature>
<name>A0A078AF13_STYLE</name>
<evidence type="ECO:0000256" key="1">
    <source>
        <dbReference type="ARBA" id="ARBA00001913"/>
    </source>
</evidence>
<dbReference type="Proteomes" id="UP000039865">
    <property type="component" value="Unassembled WGS sequence"/>
</dbReference>
<dbReference type="InterPro" id="IPR009448">
    <property type="entry name" value="UDP-g_GGtrans"/>
</dbReference>
<dbReference type="InterPro" id="IPR029044">
    <property type="entry name" value="Nucleotide-diphossugar_trans"/>
</dbReference>
<dbReference type="GO" id="GO:0051082">
    <property type="term" value="F:unfolded protein binding"/>
    <property type="evidence" value="ECO:0007669"/>
    <property type="project" value="TreeGrafter"/>
</dbReference>
<sequence length="1348" mass="159968">MNMQYYLLSICALLILIQSGQMLDIEVSFKTPYCIKDSLYYALEAQYFQNKEDFWASVLNFQSREDYFNQNQLQKYYFNPDDQTKLEYYNQLEKQQSMLYGTENCPIWIKSIIYQDNSDQIQTQKQFSVFCGLDQYLHSEQLLLPDEMLKESIDFRKDKILFSNLNDPEILIVYMDLKQVDAIEIFNKLSHKNIILRYKFTECFSMNEHHIDIPHYKTNDTENFQGIAIDIKVYKYPKSPGDLMVTFLRYKQTIYKNRLHVLFDPYQQYILNLTRYSNEIREIAWILENHPSFIIDLNYTDPIEQALNFTGIVTKEQFFIVNHKCVRLNRHSSDPIYMNLQIIQAFKESIIFSEYVQNPQQLYQNILLIDHKKPVFRPKFLLEEQNSYLTLRKNKNRLDLSKFNQLIQQISKQGNYSNIKVQPGLMQVLLILDLSHSQDQYHFLRSLAEINKNHIEFEMRLIIVNSKSDDETQIGYVYKCLTTLFEKELNYEFLPELFKEDPIEFCRVQQNNIDNQNDDKIKKLKILKSHDLCQDNSICEFPFMMINQNVINQQQLLKAIALNKEQQGNIIDLLKSIMIDQLIKLKIPENLINTQTSNLFDIYLRQLSIYKYQTEHYQGDIRNQYLQQDSNSIAKLKILDFPDTITQQSLVIIHVQSQDIEFLENIKEWVNQLNSVKQQIILEIVENFNNHLIIGQLSLGQKTYLFVNGLNVDIFGMNKYRFFRLIQNEKNHLNLLLERVQLKDNLQKLKLINEIRITEYVKVNASISDDFNCLQEFNVAQNKTISLRKLKTVPNPILSFKAKVNVMTREAVNFISLINQLGLGLKIELALFTQRSVGIEMKYLPYNFFRLFFKDQQSNTQSKGQYKITNLSRKYDSYFIDIVQSRRQIFITNELSPFYELEDYGDDLQKMQNIQSNSLFGKSGYSLVFSLSQLRKLNPSERNPHIQFYQKRVNQLIKIGEVNSNPFNPLSRNLMNKKERFMLIDGSGKAIQTFYSILHQYLQLILHSPGRYFLMRENTQEIIQLDYSSVIESDGQLDEFEFQSGYDSVIFRSSELDSFKSNYNFQNLNLRKKNETVNMYYTASGSLFEKLVLYQIKQNLEDYSQYNFRFLIWEGTFSSPSLKLALAKLATIYDFEMEYINYPWPHDVAFQDQNYKRIILLYRILFLDNSIPHHLDRIVYRDADQCSLFNSDMKELQNTDIKGFPQAMVPHCRFFDNKGWDENKVMKDLPNDLLYFTNNVLLIDAKKYRESDYPDKLLDYYQAAIGKWGFDPFLLSQDFQNPAQVVAPIFPLDEDWEWAEDFCDPEKKKTAKIIDFQDIKREDKLSIAKRVCPNFTFNFVALLEFLRN</sequence>
<dbReference type="GO" id="GO:0003980">
    <property type="term" value="F:UDP-glucose:glycoprotein glucosyltransferase activity"/>
    <property type="evidence" value="ECO:0007669"/>
    <property type="project" value="InterPro"/>
</dbReference>
<protein>
    <submittedName>
        <fullName evidence="4">Udp-glucose:glycoprotein glucosyltransferase</fullName>
    </submittedName>
</protein>
<proteinExistence type="predicted"/>
<dbReference type="PANTHER" id="PTHR11226">
    <property type="entry name" value="UDP-GLUCOSE GLYCOPROTEIN:GLUCOSYLTRANSFERASE"/>
    <property type="match status" value="1"/>
</dbReference>
<dbReference type="Pfam" id="PF18404">
    <property type="entry name" value="Glyco_transf_24"/>
    <property type="match status" value="1"/>
</dbReference>
<dbReference type="PANTHER" id="PTHR11226:SF0">
    <property type="entry name" value="UDP-GLUCOSE:GLYCOPROTEIN GLUCOSYLTRANSFERASE"/>
    <property type="match status" value="1"/>
</dbReference>
<dbReference type="InterPro" id="IPR040497">
    <property type="entry name" value="Glyco_transf_24"/>
</dbReference>
<gene>
    <name evidence="4" type="primary">Contig11847.g12665</name>
    <name evidence="4" type="ORF">STYLEM_9814</name>
</gene>
<feature type="chain" id="PRO_5001729463" evidence="2">
    <location>
        <begin position="23"/>
        <end position="1348"/>
    </location>
</feature>
<dbReference type="Gene3D" id="3.90.550.10">
    <property type="entry name" value="Spore Coat Polysaccharide Biosynthesis Protein SpsA, Chain A"/>
    <property type="match status" value="1"/>
</dbReference>